<comment type="caution">
    <text evidence="2">The sequence shown here is derived from an EMBL/GenBank/DDBJ whole genome shotgun (WGS) entry which is preliminary data.</text>
</comment>
<reference evidence="2" key="1">
    <citation type="submission" date="2020-11" db="EMBL/GenBank/DDBJ databases">
        <authorList>
            <person name="Whitehead M."/>
        </authorList>
    </citation>
    <scope>NUCLEOTIDE SEQUENCE</scope>
    <source>
        <strain evidence="2">EGII</strain>
    </source>
</reference>
<evidence type="ECO:0000256" key="1">
    <source>
        <dbReference type="SAM" id="MobiDB-lite"/>
    </source>
</evidence>
<protein>
    <submittedName>
        <fullName evidence="2">(Mediterranean fruit fly) hypothetical protein</fullName>
    </submittedName>
</protein>
<dbReference type="EMBL" id="CAJHJT010000001">
    <property type="protein sequence ID" value="CAD6991326.1"/>
    <property type="molecule type" value="Genomic_DNA"/>
</dbReference>
<sequence>MVACRANKKTKPVATLNTILYPKSSYPPLNTAESVENPAKDYKQQMLWLHQQQPNGEDIHEKQLENAENTSSSSGNYDT</sequence>
<name>A0A811TZ20_CERCA</name>
<feature type="compositionally biased region" description="Polar residues" evidence="1">
    <location>
        <begin position="66"/>
        <end position="79"/>
    </location>
</feature>
<feature type="region of interest" description="Disordered" evidence="1">
    <location>
        <begin position="50"/>
        <end position="79"/>
    </location>
</feature>
<gene>
    <name evidence="2" type="ORF">CCAP1982_LOCUS255</name>
</gene>
<dbReference type="AlphaFoldDB" id="A0A811TZ20"/>
<accession>A0A811TZ20</accession>
<evidence type="ECO:0000313" key="3">
    <source>
        <dbReference type="Proteomes" id="UP000606786"/>
    </source>
</evidence>
<organism evidence="2 3">
    <name type="scientific">Ceratitis capitata</name>
    <name type="common">Mediterranean fruit fly</name>
    <name type="synonym">Tephritis capitata</name>
    <dbReference type="NCBI Taxonomy" id="7213"/>
    <lineage>
        <taxon>Eukaryota</taxon>
        <taxon>Metazoa</taxon>
        <taxon>Ecdysozoa</taxon>
        <taxon>Arthropoda</taxon>
        <taxon>Hexapoda</taxon>
        <taxon>Insecta</taxon>
        <taxon>Pterygota</taxon>
        <taxon>Neoptera</taxon>
        <taxon>Endopterygota</taxon>
        <taxon>Diptera</taxon>
        <taxon>Brachycera</taxon>
        <taxon>Muscomorpha</taxon>
        <taxon>Tephritoidea</taxon>
        <taxon>Tephritidae</taxon>
        <taxon>Ceratitis</taxon>
        <taxon>Ceratitis</taxon>
    </lineage>
</organism>
<evidence type="ECO:0000313" key="2">
    <source>
        <dbReference type="EMBL" id="CAD6991326.1"/>
    </source>
</evidence>
<proteinExistence type="predicted"/>
<keyword evidence="3" id="KW-1185">Reference proteome</keyword>
<dbReference type="Proteomes" id="UP000606786">
    <property type="component" value="Unassembled WGS sequence"/>
</dbReference>